<keyword evidence="7" id="KW-1185">Reference proteome</keyword>
<comment type="similarity">
    <text evidence="1">Belongs to the 'GDSL' lipolytic enzyme family.</text>
</comment>
<dbReference type="InterPro" id="IPR001087">
    <property type="entry name" value="GDSL"/>
</dbReference>
<keyword evidence="3" id="KW-0378">Hydrolase</keyword>
<dbReference type="EMBL" id="WJXA01000008">
    <property type="protein sequence ID" value="KAF7135815.1"/>
    <property type="molecule type" value="Genomic_DNA"/>
</dbReference>
<keyword evidence="4" id="KW-0325">Glycoprotein</keyword>
<dbReference type="SUPFAM" id="SSF52266">
    <property type="entry name" value="SGNH hydrolase"/>
    <property type="match status" value="1"/>
</dbReference>
<dbReference type="PANTHER" id="PTHR22835">
    <property type="entry name" value="ZINC FINGER FYVE DOMAIN CONTAINING PROTEIN"/>
    <property type="match status" value="1"/>
</dbReference>
<evidence type="ECO:0000313" key="7">
    <source>
        <dbReference type="Proteomes" id="UP000626092"/>
    </source>
</evidence>
<feature type="signal peptide" evidence="5">
    <location>
        <begin position="1"/>
        <end position="23"/>
    </location>
</feature>
<reference evidence="6" key="1">
    <citation type="submission" date="2019-11" db="EMBL/GenBank/DDBJ databases">
        <authorList>
            <person name="Liu Y."/>
            <person name="Hou J."/>
            <person name="Li T.-Q."/>
            <person name="Guan C.-H."/>
            <person name="Wu X."/>
            <person name="Wu H.-Z."/>
            <person name="Ling F."/>
            <person name="Zhang R."/>
            <person name="Shi X.-G."/>
            <person name="Ren J.-P."/>
            <person name="Chen E.-F."/>
            <person name="Sun J.-M."/>
        </authorList>
    </citation>
    <scope>NUCLEOTIDE SEQUENCE</scope>
    <source>
        <strain evidence="6">Adult_tree_wgs_1</strain>
        <tissue evidence="6">Leaves</tissue>
    </source>
</reference>
<dbReference type="Pfam" id="PF00657">
    <property type="entry name" value="Lipase_GDSL"/>
    <property type="match status" value="1"/>
</dbReference>
<evidence type="ECO:0000256" key="3">
    <source>
        <dbReference type="ARBA" id="ARBA00022801"/>
    </source>
</evidence>
<dbReference type="CDD" id="cd01837">
    <property type="entry name" value="SGNH_plant_lipase_like"/>
    <property type="match status" value="1"/>
</dbReference>
<dbReference type="InterPro" id="IPR035669">
    <property type="entry name" value="SGNH_plant_lipase-like"/>
</dbReference>
<name>A0A834GNM3_RHOSS</name>
<evidence type="ECO:0000256" key="1">
    <source>
        <dbReference type="ARBA" id="ARBA00008668"/>
    </source>
</evidence>
<evidence type="ECO:0000313" key="6">
    <source>
        <dbReference type="EMBL" id="KAF7135815.1"/>
    </source>
</evidence>
<protein>
    <recommendedName>
        <fullName evidence="8">GDSL esterase/lipase</fullName>
    </recommendedName>
</protein>
<sequence>MASSGLGSVWALGWLFLTVMVGGESIGTGSSSGKNCGFPAIFNFGDSNSDAGTGSAAFVELLPPYGMSFRNLSKRASDGRLIIDFIAENLGLPYLDGALDSIGTSFNHGANFATGGAKVSPVVIHGSTIPLHLDIQVSEFLQFKSRTVAQQKRLGNNSNNLPVAEVFPNALYTIDIGQNDVVANVDSSFIPTIIEQFSCSPQRLLKSGAKFLWIHNTGPQGCSPNDCIKKSECLVDQNGCVISQNEQSTEFNKQLKQMIYKLRAQYPDAAITYVDVYTAKHTLIVNAKDYSVHDPFTVCCGNGFMCAQRDFNQTLLGTACTDPSRYVNWDGMHYTEAANRFVAQLVVNGSLSDPPLLVAEACRRTA</sequence>
<comment type="caution">
    <text evidence="6">The sequence shown here is derived from an EMBL/GenBank/DDBJ whole genome shotgun (WGS) entry which is preliminary data.</text>
</comment>
<evidence type="ECO:0000256" key="5">
    <source>
        <dbReference type="SAM" id="SignalP"/>
    </source>
</evidence>
<evidence type="ECO:0008006" key="8">
    <source>
        <dbReference type="Google" id="ProtNLM"/>
    </source>
</evidence>
<gene>
    <name evidence="6" type="ORF">RHSIM_Rhsim08G0054500</name>
</gene>
<keyword evidence="2 5" id="KW-0732">Signal</keyword>
<feature type="chain" id="PRO_5032932895" description="GDSL esterase/lipase" evidence="5">
    <location>
        <begin position="24"/>
        <end position="366"/>
    </location>
</feature>
<dbReference type="AlphaFoldDB" id="A0A834GNM3"/>
<organism evidence="6 7">
    <name type="scientific">Rhododendron simsii</name>
    <name type="common">Sims's rhododendron</name>
    <dbReference type="NCBI Taxonomy" id="118357"/>
    <lineage>
        <taxon>Eukaryota</taxon>
        <taxon>Viridiplantae</taxon>
        <taxon>Streptophyta</taxon>
        <taxon>Embryophyta</taxon>
        <taxon>Tracheophyta</taxon>
        <taxon>Spermatophyta</taxon>
        <taxon>Magnoliopsida</taxon>
        <taxon>eudicotyledons</taxon>
        <taxon>Gunneridae</taxon>
        <taxon>Pentapetalae</taxon>
        <taxon>asterids</taxon>
        <taxon>Ericales</taxon>
        <taxon>Ericaceae</taxon>
        <taxon>Ericoideae</taxon>
        <taxon>Rhodoreae</taxon>
        <taxon>Rhododendron</taxon>
    </lineage>
</organism>
<evidence type="ECO:0000256" key="2">
    <source>
        <dbReference type="ARBA" id="ARBA00022729"/>
    </source>
</evidence>
<dbReference type="OrthoDB" id="1473574at2759"/>
<dbReference type="Proteomes" id="UP000626092">
    <property type="component" value="Unassembled WGS sequence"/>
</dbReference>
<dbReference type="InterPro" id="IPR036514">
    <property type="entry name" value="SGNH_hydro_sf"/>
</dbReference>
<evidence type="ECO:0000256" key="4">
    <source>
        <dbReference type="ARBA" id="ARBA00023180"/>
    </source>
</evidence>
<dbReference type="GO" id="GO:0016788">
    <property type="term" value="F:hydrolase activity, acting on ester bonds"/>
    <property type="evidence" value="ECO:0007669"/>
    <property type="project" value="InterPro"/>
</dbReference>
<dbReference type="Gene3D" id="3.40.50.1110">
    <property type="entry name" value="SGNH hydrolase"/>
    <property type="match status" value="1"/>
</dbReference>
<accession>A0A834GNM3</accession>
<proteinExistence type="inferred from homology"/>
<dbReference type="PANTHER" id="PTHR22835:SF555">
    <property type="entry name" value="GDSL-LIKE LIPASE_ACYLHYDROLASE"/>
    <property type="match status" value="1"/>
</dbReference>